<protein>
    <recommendedName>
        <fullName evidence="3">Alpha/beta hydrolase family protein</fullName>
    </recommendedName>
</protein>
<evidence type="ECO:0008006" key="3">
    <source>
        <dbReference type="Google" id="ProtNLM"/>
    </source>
</evidence>
<evidence type="ECO:0000313" key="1">
    <source>
        <dbReference type="EMBL" id="MBU5336683.1"/>
    </source>
</evidence>
<accession>A0ABS6DXV9</accession>
<proteinExistence type="predicted"/>
<keyword evidence="2" id="KW-1185">Reference proteome</keyword>
<evidence type="ECO:0000313" key="2">
    <source>
        <dbReference type="Proteomes" id="UP001196301"/>
    </source>
</evidence>
<sequence>MGHSMGGAICIRYMSKFKNYGVSKLCLLSAAAPKWNLYKTTKSIKN</sequence>
<gene>
    <name evidence="1" type="ORF">KQI20_09550</name>
</gene>
<comment type="caution">
    <text evidence="1">The sequence shown here is derived from an EMBL/GenBank/DDBJ whole genome shotgun (WGS) entry which is preliminary data.</text>
</comment>
<name>A0ABS6DXV9_9FIRM</name>
<dbReference type="Proteomes" id="UP001196301">
    <property type="component" value="Unassembled WGS sequence"/>
</dbReference>
<dbReference type="EMBL" id="JAHLOQ010000026">
    <property type="protein sequence ID" value="MBU5336683.1"/>
    <property type="molecule type" value="Genomic_DNA"/>
</dbReference>
<organism evidence="1 2">
    <name type="scientific">Intestinibacter bartlettii</name>
    <dbReference type="NCBI Taxonomy" id="261299"/>
    <lineage>
        <taxon>Bacteria</taxon>
        <taxon>Bacillati</taxon>
        <taxon>Bacillota</taxon>
        <taxon>Clostridia</taxon>
        <taxon>Peptostreptococcales</taxon>
        <taxon>Peptostreptococcaceae</taxon>
        <taxon>Intestinibacter</taxon>
    </lineage>
</organism>
<reference evidence="1 2" key="1">
    <citation type="submission" date="2021-06" db="EMBL/GenBank/DDBJ databases">
        <authorList>
            <person name="Sun Q."/>
            <person name="Li D."/>
        </authorList>
    </citation>
    <scope>NUCLEOTIDE SEQUENCE [LARGE SCALE GENOMIC DNA]</scope>
    <source>
        <strain evidence="1 2">N19</strain>
    </source>
</reference>